<organism evidence="2 3">
    <name type="scientific">Flavobacterium chuncheonense</name>
    <dbReference type="NCBI Taxonomy" id="2026653"/>
    <lineage>
        <taxon>Bacteria</taxon>
        <taxon>Pseudomonadati</taxon>
        <taxon>Bacteroidota</taxon>
        <taxon>Flavobacteriia</taxon>
        <taxon>Flavobacteriales</taxon>
        <taxon>Flavobacteriaceae</taxon>
        <taxon>Flavobacterium</taxon>
    </lineage>
</organism>
<dbReference type="Pfam" id="PF09697">
    <property type="entry name" value="Porph_ging"/>
    <property type="match status" value="1"/>
</dbReference>
<reference evidence="3" key="1">
    <citation type="journal article" date="2019" name="Int. J. Syst. Evol. Microbiol.">
        <title>The Global Catalogue of Microorganisms (GCM) 10K type strain sequencing project: providing services to taxonomists for standard genome sequencing and annotation.</title>
        <authorList>
            <consortium name="The Broad Institute Genomics Platform"/>
            <consortium name="The Broad Institute Genome Sequencing Center for Infectious Disease"/>
            <person name="Wu L."/>
            <person name="Ma J."/>
        </authorList>
    </citation>
    <scope>NUCLEOTIDE SEQUENCE [LARGE SCALE GENOMIC DNA]</scope>
    <source>
        <strain evidence="3">KCTC 22671</strain>
    </source>
</reference>
<dbReference type="EMBL" id="JBHUPC010000013">
    <property type="protein sequence ID" value="MFD2892193.1"/>
    <property type="molecule type" value="Genomic_DNA"/>
</dbReference>
<keyword evidence="3" id="KW-1185">Reference proteome</keyword>
<dbReference type="NCBIfam" id="TIGR01200">
    <property type="entry name" value="GLPGLI"/>
    <property type="match status" value="1"/>
</dbReference>
<feature type="region of interest" description="Disordered" evidence="1">
    <location>
        <begin position="220"/>
        <end position="239"/>
    </location>
</feature>
<protein>
    <submittedName>
        <fullName evidence="2">GLPGLI family protein</fullName>
    </submittedName>
</protein>
<name>A0ABW5YMJ3_9FLAO</name>
<sequence length="239" mass="28413">MKPLITLIFFCCLTAYSQTSGSITYKSFFSEKQATEELKVKDRMWYQLELDREMMAQMLRFKLDFNQDESMFYLADNMISDNENKNTKKYVTGLFYGLDYFYINRTKDTLVEQLQYSFATLLKKRKASFANWNLTNETKTIEGYTCYKATYTYIQKWNGREFEWPVVAWYCPEIPIPLGPIRYSGLPGLILELHEKETGYVVEKIDFHAKEIKIKEPKEGENLTDDEIKNRDRKVKESY</sequence>
<dbReference type="InterPro" id="IPR005901">
    <property type="entry name" value="GLPGLI"/>
</dbReference>
<dbReference type="Proteomes" id="UP001597534">
    <property type="component" value="Unassembled WGS sequence"/>
</dbReference>
<proteinExistence type="predicted"/>
<comment type="caution">
    <text evidence="2">The sequence shown here is derived from an EMBL/GenBank/DDBJ whole genome shotgun (WGS) entry which is preliminary data.</text>
</comment>
<accession>A0ABW5YMJ3</accession>
<evidence type="ECO:0000313" key="3">
    <source>
        <dbReference type="Proteomes" id="UP001597534"/>
    </source>
</evidence>
<dbReference type="RefSeq" id="WP_379811829.1">
    <property type="nucleotide sequence ID" value="NZ_JBHUPC010000013.1"/>
</dbReference>
<evidence type="ECO:0000313" key="2">
    <source>
        <dbReference type="EMBL" id="MFD2892193.1"/>
    </source>
</evidence>
<gene>
    <name evidence="2" type="ORF">ACFS5J_09235</name>
</gene>
<evidence type="ECO:0000256" key="1">
    <source>
        <dbReference type="SAM" id="MobiDB-lite"/>
    </source>
</evidence>